<evidence type="ECO:0000313" key="5">
    <source>
        <dbReference type="EMBL" id="UOQ92914.1"/>
    </source>
</evidence>
<reference evidence="5 6" key="1">
    <citation type="submission" date="2022-04" db="EMBL/GenBank/DDBJ databases">
        <title>Halobacillus sp. isolated from saltern.</title>
        <authorList>
            <person name="Won M."/>
            <person name="Lee C.-M."/>
            <person name="Woen H.-Y."/>
            <person name="Kwon S.-W."/>
        </authorList>
    </citation>
    <scope>NUCLEOTIDE SEQUENCE [LARGE SCALE GENOMIC DNA]</scope>
    <source>
        <strain evidence="5 6">SSTM10-2</strain>
    </source>
</reference>
<proteinExistence type="predicted"/>
<dbReference type="InterPro" id="IPR016164">
    <property type="entry name" value="FAD-linked_Oxase-like_C"/>
</dbReference>
<dbReference type="InterPro" id="IPR006094">
    <property type="entry name" value="Oxid_FAD_bind_N"/>
</dbReference>
<evidence type="ECO:0000313" key="6">
    <source>
        <dbReference type="Proteomes" id="UP000831880"/>
    </source>
</evidence>
<dbReference type="SUPFAM" id="SSF55103">
    <property type="entry name" value="FAD-linked oxidases, C-terminal domain"/>
    <property type="match status" value="1"/>
</dbReference>
<keyword evidence="1" id="KW-0285">Flavoprotein</keyword>
<dbReference type="RefSeq" id="WP_244752518.1">
    <property type="nucleotide sequence ID" value="NZ_CP095074.1"/>
</dbReference>
<dbReference type="InterPro" id="IPR016169">
    <property type="entry name" value="FAD-bd_PCMH_sub2"/>
</dbReference>
<keyword evidence="6" id="KW-1185">Reference proteome</keyword>
<evidence type="ECO:0000256" key="3">
    <source>
        <dbReference type="ARBA" id="ARBA00023002"/>
    </source>
</evidence>
<protein>
    <submittedName>
        <fullName evidence="5">FAD-binding oxidoreductase</fullName>
    </submittedName>
</protein>
<dbReference type="InterPro" id="IPR036318">
    <property type="entry name" value="FAD-bd_PCMH-like_sf"/>
</dbReference>
<feature type="domain" description="FAD-binding PCMH-type" evidence="4">
    <location>
        <begin position="17"/>
        <end position="196"/>
    </location>
</feature>
<name>A0ABY4GXW4_9BACI</name>
<dbReference type="Proteomes" id="UP000831880">
    <property type="component" value="Chromosome"/>
</dbReference>
<keyword evidence="3" id="KW-0560">Oxidoreductase</keyword>
<dbReference type="SUPFAM" id="SSF56176">
    <property type="entry name" value="FAD-binding/transporter-associated domain-like"/>
    <property type="match status" value="1"/>
</dbReference>
<evidence type="ECO:0000259" key="4">
    <source>
        <dbReference type="PROSITE" id="PS51387"/>
    </source>
</evidence>
<sequence>MELKELLDETVIPNKTFGNNGLSVVIPKSEQEISQVLKLAHEEGKKVSIISGGTKRGYGGLIEEYDYLLSLANYKGIVEHTVGDMTVTVRPGTTIDELKNYLKEHNQMVSIDPNWPKDSTIGGVIAANESGPKRLKYGSARDLVIGLRIVYPDGSIIRTGGKVVKNVAGYDMNKLFIGSMGTLGVISEITLKLRPTPKYESLVILSMQKDRLEELRSFIVEIQDSMIEPASLELLNPALSNKLLNRNGYHLLISFEDVERSVHYQEDWVERHKPNEAKTEHLTVEASREFWKEFSSLAPNGLQDQDVEEYVEAVLKIASKNLLVLDIIEETERIQEKYHVEIEAHGGVGHGISHLILKGAESSVKSSISDIQDFTKLQSGYVTIKHLPLKLRSELSVWGETPSYFFLLQGIKAKVDPNNTLNYKRFIGGI</sequence>
<dbReference type="EMBL" id="CP095074">
    <property type="protein sequence ID" value="UOQ92914.1"/>
    <property type="molecule type" value="Genomic_DNA"/>
</dbReference>
<evidence type="ECO:0000256" key="1">
    <source>
        <dbReference type="ARBA" id="ARBA00022630"/>
    </source>
</evidence>
<accession>A0ABY4GXW4</accession>
<organism evidence="5 6">
    <name type="scientific">Halobacillus shinanisalinarum</name>
    <dbReference type="NCBI Taxonomy" id="2932258"/>
    <lineage>
        <taxon>Bacteria</taxon>
        <taxon>Bacillati</taxon>
        <taxon>Bacillota</taxon>
        <taxon>Bacilli</taxon>
        <taxon>Bacillales</taxon>
        <taxon>Bacillaceae</taxon>
        <taxon>Halobacillus</taxon>
    </lineage>
</organism>
<dbReference type="PANTHER" id="PTHR11748:SF103">
    <property type="entry name" value="GLYCOLATE OXIDASE SUBUNIT GLCE"/>
    <property type="match status" value="1"/>
</dbReference>
<dbReference type="PANTHER" id="PTHR11748">
    <property type="entry name" value="D-LACTATE DEHYDROGENASE"/>
    <property type="match status" value="1"/>
</dbReference>
<keyword evidence="2" id="KW-0274">FAD</keyword>
<dbReference type="PROSITE" id="PS51387">
    <property type="entry name" value="FAD_PCMH"/>
    <property type="match status" value="1"/>
</dbReference>
<dbReference type="Pfam" id="PF01565">
    <property type="entry name" value="FAD_binding_4"/>
    <property type="match status" value="1"/>
</dbReference>
<gene>
    <name evidence="5" type="ORF">MUO14_21325</name>
</gene>
<evidence type="ECO:0000256" key="2">
    <source>
        <dbReference type="ARBA" id="ARBA00022827"/>
    </source>
</evidence>
<dbReference type="Gene3D" id="3.30.465.10">
    <property type="match status" value="1"/>
</dbReference>
<dbReference type="InterPro" id="IPR016166">
    <property type="entry name" value="FAD-bd_PCMH"/>
</dbReference>